<keyword evidence="3" id="KW-0547">Nucleotide-binding</keyword>
<dbReference type="InterPro" id="IPR014729">
    <property type="entry name" value="Rossmann-like_a/b/a_fold"/>
</dbReference>
<comment type="subunit">
    <text evidence="1">Monomer.</text>
</comment>
<dbReference type="GO" id="GO:0006423">
    <property type="term" value="P:cysteinyl-tRNA aminoacylation"/>
    <property type="evidence" value="ECO:0007669"/>
    <property type="project" value="TreeGrafter"/>
</dbReference>
<protein>
    <submittedName>
        <fullName evidence="6">L-cysteine:1D-myo-inositol 2-amino-2-deoxy-alpha-D-glucopyranoside ligase</fullName>
    </submittedName>
</protein>
<name>A0A249K966_9ACTN</name>
<keyword evidence="7" id="KW-1185">Reference proteome</keyword>
<dbReference type="OrthoDB" id="9815130at2"/>
<dbReference type="InterPro" id="IPR024909">
    <property type="entry name" value="Cys-tRNA/MSH_ligase"/>
</dbReference>
<dbReference type="GO" id="GO:0005829">
    <property type="term" value="C:cytosol"/>
    <property type="evidence" value="ECO:0007669"/>
    <property type="project" value="TreeGrafter"/>
</dbReference>
<feature type="domain" description="tRNA synthetases class I catalytic" evidence="5">
    <location>
        <begin position="34"/>
        <end position="334"/>
    </location>
</feature>
<dbReference type="EMBL" id="CP016771">
    <property type="protein sequence ID" value="ASY13331.1"/>
    <property type="molecule type" value="Genomic_DNA"/>
</dbReference>
<evidence type="ECO:0000256" key="2">
    <source>
        <dbReference type="ARBA" id="ARBA00022598"/>
    </source>
</evidence>
<sequence length="407" mass="45459">MNSWPRNSLPIFTGFKFPALNLFDSNKGLVTISAPSEFRMYVCGITPYDATHLGHAATYLAFDLINRYQIFAGAKVNFIENVTDIDDPLLERARRDNSSWRNLADTQTELFKSDMSALRILPPTNLVKVTESIPVIEGFIKRLDKNGYLYQISGDHYFSVEKFLSGLPIPADDAIRIFAERGGDPNRKEKRHPLDPLVWSANTAGEPGWESSFGYGRPGWHVECTAIACHYLDKDSNDPILHLQGGGSDLIFPHHFMSAQIVKAAYGREFAKYFIHAAMIGFDGEKMSKSKGNLVFVSKLLSAGTDPMLIRWALLQGHYQQDREWNEDLLQESKMQIETVRKSLARSEVCDAENLINGIINDLANNLDTPSALKRLISWSEQSINSGSVNQSGLVSRGIDSLLGLAL</sequence>
<dbReference type="Gene3D" id="1.20.120.640">
    <property type="entry name" value="Anticodon-binding domain of a subclass of class I aminoacyl-tRNA synthetases"/>
    <property type="match status" value="1"/>
</dbReference>
<evidence type="ECO:0000256" key="1">
    <source>
        <dbReference type="ARBA" id="ARBA00011245"/>
    </source>
</evidence>
<dbReference type="RefSeq" id="WP_095672398.1">
    <property type="nucleotide sequence ID" value="NZ_CP016771.1"/>
</dbReference>
<dbReference type="Pfam" id="PF01406">
    <property type="entry name" value="tRNA-synt_1e"/>
    <property type="match status" value="1"/>
</dbReference>
<dbReference type="KEGG" id="nhi:B1s21160_03160"/>
<organism evidence="6 7">
    <name type="scientific">Candidatus Nanopelagicus hibericus</name>
    <dbReference type="NCBI Taxonomy" id="1884915"/>
    <lineage>
        <taxon>Bacteria</taxon>
        <taxon>Bacillati</taxon>
        <taxon>Actinomycetota</taxon>
        <taxon>Actinomycetes</taxon>
        <taxon>Candidatus Nanopelagicales</taxon>
        <taxon>Candidatus Nanopelagicaceae</taxon>
        <taxon>Candidatus Nanopelagicus</taxon>
    </lineage>
</organism>
<evidence type="ECO:0000256" key="3">
    <source>
        <dbReference type="ARBA" id="ARBA00022741"/>
    </source>
</evidence>
<proteinExistence type="predicted"/>
<dbReference type="AlphaFoldDB" id="A0A249K966"/>
<reference evidence="6 7" key="1">
    <citation type="submission" date="2016-07" db="EMBL/GenBank/DDBJ databases">
        <title>High microdiversification within the ubiquitous acI lineage of Actinobacteria.</title>
        <authorList>
            <person name="Neuenschwander S.M."/>
            <person name="Salcher M."/>
            <person name="Ghai R."/>
            <person name="Pernthaler J."/>
        </authorList>
    </citation>
    <scope>NUCLEOTIDE SEQUENCE [LARGE SCALE GENOMIC DNA]</scope>
    <source>
        <strain evidence="6">MMS-21-160</strain>
    </source>
</reference>
<dbReference type="PANTHER" id="PTHR10890">
    <property type="entry name" value="CYSTEINYL-TRNA SYNTHETASE"/>
    <property type="match status" value="1"/>
</dbReference>
<evidence type="ECO:0000313" key="7">
    <source>
        <dbReference type="Proteomes" id="UP000217171"/>
    </source>
</evidence>
<evidence type="ECO:0000259" key="5">
    <source>
        <dbReference type="Pfam" id="PF01406"/>
    </source>
</evidence>
<evidence type="ECO:0000256" key="4">
    <source>
        <dbReference type="ARBA" id="ARBA00022840"/>
    </source>
</evidence>
<dbReference type="GO" id="GO:0004817">
    <property type="term" value="F:cysteine-tRNA ligase activity"/>
    <property type="evidence" value="ECO:0007669"/>
    <property type="project" value="TreeGrafter"/>
</dbReference>
<dbReference type="PRINTS" id="PR00983">
    <property type="entry name" value="TRNASYNTHCYS"/>
</dbReference>
<dbReference type="GO" id="GO:0005524">
    <property type="term" value="F:ATP binding"/>
    <property type="evidence" value="ECO:0007669"/>
    <property type="project" value="UniProtKB-KW"/>
</dbReference>
<keyword evidence="4" id="KW-0067">ATP-binding</keyword>
<dbReference type="Proteomes" id="UP000217171">
    <property type="component" value="Chromosome"/>
</dbReference>
<keyword evidence="2 6" id="KW-0436">Ligase</keyword>
<dbReference type="SUPFAM" id="SSF52374">
    <property type="entry name" value="Nucleotidylyl transferase"/>
    <property type="match status" value="1"/>
</dbReference>
<dbReference type="Gene3D" id="3.40.50.620">
    <property type="entry name" value="HUPs"/>
    <property type="match status" value="1"/>
</dbReference>
<evidence type="ECO:0000313" key="6">
    <source>
        <dbReference type="EMBL" id="ASY13331.1"/>
    </source>
</evidence>
<accession>A0A249K966</accession>
<dbReference type="PANTHER" id="PTHR10890:SF3">
    <property type="entry name" value="CYSTEINE--TRNA LIGASE, CYTOPLASMIC"/>
    <property type="match status" value="1"/>
</dbReference>
<dbReference type="InterPro" id="IPR032678">
    <property type="entry name" value="tRNA-synt_1_cat_dom"/>
</dbReference>
<gene>
    <name evidence="6" type="ORF">B1s21160_03160</name>
</gene>